<keyword evidence="3" id="KW-1185">Reference proteome</keyword>
<feature type="transmembrane region" description="Helical" evidence="1">
    <location>
        <begin position="202"/>
        <end position="223"/>
    </location>
</feature>
<reference evidence="2 3" key="1">
    <citation type="submission" date="2021-03" db="EMBL/GenBank/DDBJ databases">
        <title>Sequencing the genomes of 1000 actinobacteria strains.</title>
        <authorList>
            <person name="Klenk H.-P."/>
        </authorList>
    </citation>
    <scope>NUCLEOTIDE SEQUENCE [LARGE SCALE GENOMIC DNA]</scope>
    <source>
        <strain evidence="2 3">DSM 15797</strain>
    </source>
</reference>
<name>A0ABS4XK42_9MICC</name>
<evidence type="ECO:0000313" key="2">
    <source>
        <dbReference type="EMBL" id="MBP2388059.1"/>
    </source>
</evidence>
<dbReference type="Pfam" id="PF11139">
    <property type="entry name" value="SfLAP"/>
    <property type="match status" value="1"/>
</dbReference>
<feature type="transmembrane region" description="Helical" evidence="1">
    <location>
        <begin position="72"/>
        <end position="92"/>
    </location>
</feature>
<proteinExistence type="predicted"/>
<feature type="transmembrane region" description="Helical" evidence="1">
    <location>
        <begin position="156"/>
        <end position="182"/>
    </location>
</feature>
<keyword evidence="1" id="KW-1133">Transmembrane helix</keyword>
<feature type="transmembrane region" description="Helical" evidence="1">
    <location>
        <begin position="45"/>
        <end position="66"/>
    </location>
</feature>
<gene>
    <name evidence="2" type="ORF">JOF47_003570</name>
</gene>
<evidence type="ECO:0000256" key="1">
    <source>
        <dbReference type="SAM" id="Phobius"/>
    </source>
</evidence>
<dbReference type="EMBL" id="JAGIOF010000001">
    <property type="protein sequence ID" value="MBP2388059.1"/>
    <property type="molecule type" value="Genomic_DNA"/>
</dbReference>
<comment type="caution">
    <text evidence="2">The sequence shown here is derived from an EMBL/GenBank/DDBJ whole genome shotgun (WGS) entry which is preliminary data.</text>
</comment>
<keyword evidence="1" id="KW-0472">Membrane</keyword>
<feature type="transmembrane region" description="Helical" evidence="1">
    <location>
        <begin position="12"/>
        <end position="33"/>
    </location>
</feature>
<protein>
    <submittedName>
        <fullName evidence="2">Threonine/homoserine/homoserine lactone efflux protein</fullName>
    </submittedName>
</protein>
<dbReference type="InterPro" id="IPR021315">
    <property type="entry name" value="Gap/Sap"/>
</dbReference>
<evidence type="ECO:0000313" key="3">
    <source>
        <dbReference type="Proteomes" id="UP001296993"/>
    </source>
</evidence>
<sequence>MPHMLTAIGEFLPLALGMTLSPLPLIAIVVLVLSANGTGRSLGFMAGRLIGIAMMLTAMTLAAEALPESSEATTLSGLLKISLGLGLIYVAARKWRKRPQGETEPKVPGWMSSLNTISAPRAFSMGLALTVANPKELAFTLGAAISIGAAHEQPGAIIVLALIYTVLSGASVLAPVILHLVAPGRARSVLGPVQAWLLRHQSTVVGVVLLALGVVLISDGLTYL</sequence>
<dbReference type="Proteomes" id="UP001296993">
    <property type="component" value="Unassembled WGS sequence"/>
</dbReference>
<keyword evidence="1" id="KW-0812">Transmembrane</keyword>
<organism evidence="2 3">
    <name type="scientific">Paeniglutamicibacter kerguelensis</name>
    <dbReference type="NCBI Taxonomy" id="254788"/>
    <lineage>
        <taxon>Bacteria</taxon>
        <taxon>Bacillati</taxon>
        <taxon>Actinomycetota</taxon>
        <taxon>Actinomycetes</taxon>
        <taxon>Micrococcales</taxon>
        <taxon>Micrococcaceae</taxon>
        <taxon>Paeniglutamicibacter</taxon>
    </lineage>
</organism>
<accession>A0ABS4XK42</accession>